<name>A0A6I9SS81_SESIN</name>
<dbReference type="GO" id="GO:0035251">
    <property type="term" value="F:UDP-glucosyltransferase activity"/>
    <property type="evidence" value="ECO:0007669"/>
    <property type="project" value="TreeGrafter"/>
</dbReference>
<gene>
    <name evidence="7" type="primary">LOC105157399</name>
</gene>
<dbReference type="KEGG" id="sind:105157399"/>
<evidence type="ECO:0000313" key="6">
    <source>
        <dbReference type="Proteomes" id="UP000504604"/>
    </source>
</evidence>
<organism evidence="6 7">
    <name type="scientific">Sesamum indicum</name>
    <name type="common">Oriental sesame</name>
    <name type="synonym">Sesamum orientale</name>
    <dbReference type="NCBI Taxonomy" id="4182"/>
    <lineage>
        <taxon>Eukaryota</taxon>
        <taxon>Viridiplantae</taxon>
        <taxon>Streptophyta</taxon>
        <taxon>Embryophyta</taxon>
        <taxon>Tracheophyta</taxon>
        <taxon>Spermatophyta</taxon>
        <taxon>Magnoliopsida</taxon>
        <taxon>eudicotyledons</taxon>
        <taxon>Gunneridae</taxon>
        <taxon>Pentapetalae</taxon>
        <taxon>asterids</taxon>
        <taxon>lamiids</taxon>
        <taxon>Lamiales</taxon>
        <taxon>Pedaliaceae</taxon>
        <taxon>Sesamum</taxon>
    </lineage>
</organism>
<dbReference type="InterPro" id="IPR002213">
    <property type="entry name" value="UDP_glucos_trans"/>
</dbReference>
<protein>
    <recommendedName>
        <fullName evidence="4">Glycosyltransferase</fullName>
        <ecNumber evidence="4">2.4.1.-</ecNumber>
    </recommendedName>
</protein>
<dbReference type="InParanoid" id="A0A6I9SS81"/>
<proteinExistence type="inferred from homology"/>
<comment type="similarity">
    <text evidence="1 3">Belongs to the UDP-glycosyltransferase family.</text>
</comment>
<dbReference type="EC" id="2.4.1.-" evidence="4"/>
<dbReference type="AlphaFoldDB" id="A0A6I9SS81"/>
<reference evidence="7" key="1">
    <citation type="submission" date="2025-08" db="UniProtKB">
        <authorList>
            <consortium name="RefSeq"/>
        </authorList>
    </citation>
    <scope>IDENTIFICATION</scope>
</reference>
<evidence type="ECO:0000256" key="4">
    <source>
        <dbReference type="RuleBase" id="RU362057"/>
    </source>
</evidence>
<dbReference type="RefSeq" id="XP_011072114.1">
    <property type="nucleotide sequence ID" value="XM_011073812.2"/>
</dbReference>
<sequence>MGSLPSPHFLIFPFMSQGHTIPILYLARLLHRRSAAVTIFTTSGNSPPIRSCLQDIDVSVIELPFPQKIEGIPPGVENTNKLPSMACFLPFVQSTKLMQESFEQALESLTPPVSCIISDGFLGWTLKSAKKFDVPRFVFFGMGNFSFTMYQILVTERPHAGTNSLDEPFSMPDFPGLKLTRNDFDPPYNDIEPSGPYVEFMAEQMAAAAMSQGIIVNSFYELEQCYADYWNKKIGPKALCVGPLCMEGAAPSQALEKPSYTQFLDGKLAEGEPVLYVAFGTQAEVSAEQLQEIELLREQSQVSFLWTLKPKGLEFLQKFEERVKSRGIVVKDWVDQQQILRHEVVKGFLSHCGWNSVMESICAGVPILALPFMGDQHLNARFVAEEACVGLRIMPRSGSVRGFVAAEEVERKVRELMMGVEKGAEVRKKVEEYRDAACDAVKEGGSSTRTLDMLIEVARKRQTFSSGGSAACCPDGQRFDSDHKRQQAQFQNRNS</sequence>
<dbReference type="PANTHER" id="PTHR48047">
    <property type="entry name" value="GLYCOSYLTRANSFERASE"/>
    <property type="match status" value="1"/>
</dbReference>
<evidence type="ECO:0000256" key="2">
    <source>
        <dbReference type="ARBA" id="ARBA00022679"/>
    </source>
</evidence>
<evidence type="ECO:0000256" key="1">
    <source>
        <dbReference type="ARBA" id="ARBA00009995"/>
    </source>
</evidence>
<dbReference type="PANTHER" id="PTHR48047:SF227">
    <property type="entry name" value="GLYCOSYLTRANSFERASE"/>
    <property type="match status" value="1"/>
</dbReference>
<dbReference type="OrthoDB" id="5835829at2759"/>
<keyword evidence="3" id="KW-0328">Glycosyltransferase</keyword>
<dbReference type="InterPro" id="IPR035595">
    <property type="entry name" value="UDP_glycos_trans_CS"/>
</dbReference>
<dbReference type="FunFam" id="3.40.50.2000:FF:000107">
    <property type="entry name" value="Glycosyltransferase"/>
    <property type="match status" value="1"/>
</dbReference>
<dbReference type="GeneID" id="105157399"/>
<dbReference type="SUPFAM" id="SSF53756">
    <property type="entry name" value="UDP-Glycosyltransferase/glycogen phosphorylase"/>
    <property type="match status" value="1"/>
</dbReference>
<keyword evidence="2 3" id="KW-0808">Transferase</keyword>
<dbReference type="Gramene" id="SIN_1020457.t">
    <property type="protein sequence ID" value="SIN_1020457.t.cds1"/>
    <property type="gene ID" value="SIN_1020457"/>
</dbReference>
<dbReference type="Gene3D" id="3.40.50.2000">
    <property type="entry name" value="Glycogen Phosphorylase B"/>
    <property type="match status" value="2"/>
</dbReference>
<keyword evidence="6" id="KW-1185">Reference proteome</keyword>
<dbReference type="CDD" id="cd03784">
    <property type="entry name" value="GT1_Gtf-like"/>
    <property type="match status" value="1"/>
</dbReference>
<dbReference type="PROSITE" id="PS00375">
    <property type="entry name" value="UDPGT"/>
    <property type="match status" value="1"/>
</dbReference>
<evidence type="ECO:0000313" key="7">
    <source>
        <dbReference type="RefSeq" id="XP_011072114.1"/>
    </source>
</evidence>
<feature type="region of interest" description="Disordered" evidence="5">
    <location>
        <begin position="462"/>
        <end position="495"/>
    </location>
</feature>
<dbReference type="Proteomes" id="UP000504604">
    <property type="component" value="Linkage group LG3"/>
</dbReference>
<evidence type="ECO:0000256" key="5">
    <source>
        <dbReference type="SAM" id="MobiDB-lite"/>
    </source>
</evidence>
<accession>A0A6I9SS81</accession>
<dbReference type="Pfam" id="PF00201">
    <property type="entry name" value="UDPGT"/>
    <property type="match status" value="1"/>
</dbReference>
<evidence type="ECO:0000256" key="3">
    <source>
        <dbReference type="RuleBase" id="RU003718"/>
    </source>
</evidence>